<dbReference type="PANTHER" id="PTHR43155:SF2">
    <property type="entry name" value="CYCLIC DI-GMP PHOSPHODIESTERASE PA4108"/>
    <property type="match status" value="1"/>
</dbReference>
<name>A0A1M6LJC8_9CLOT</name>
<dbReference type="AlphaFoldDB" id="A0A1M6LJC8"/>
<dbReference type="Proteomes" id="UP000184080">
    <property type="component" value="Unassembled WGS sequence"/>
</dbReference>
<dbReference type="PANTHER" id="PTHR43155">
    <property type="entry name" value="CYCLIC DI-GMP PHOSPHODIESTERASE PA4108-RELATED"/>
    <property type="match status" value="1"/>
</dbReference>
<dbReference type="OrthoDB" id="9804747at2"/>
<dbReference type="RefSeq" id="WP_073010106.1">
    <property type="nucleotide sequence ID" value="NZ_FQZO01000007.1"/>
</dbReference>
<dbReference type="InterPro" id="IPR003607">
    <property type="entry name" value="HD/PDEase_dom"/>
</dbReference>
<dbReference type="STRING" id="1121298.SAMN05444401_3665"/>
<gene>
    <name evidence="2" type="ORF">SAMN05444401_3665</name>
</gene>
<evidence type="ECO:0000259" key="1">
    <source>
        <dbReference type="PROSITE" id="PS51832"/>
    </source>
</evidence>
<dbReference type="InterPro" id="IPR037522">
    <property type="entry name" value="HD_GYP_dom"/>
</dbReference>
<organism evidence="2 3">
    <name type="scientific">Clostridium amylolyticum</name>
    <dbReference type="NCBI Taxonomy" id="1121298"/>
    <lineage>
        <taxon>Bacteria</taxon>
        <taxon>Bacillati</taxon>
        <taxon>Bacillota</taxon>
        <taxon>Clostridia</taxon>
        <taxon>Eubacteriales</taxon>
        <taxon>Clostridiaceae</taxon>
        <taxon>Clostridium</taxon>
    </lineage>
</organism>
<dbReference type="CDD" id="cd00077">
    <property type="entry name" value="HDc"/>
    <property type="match status" value="1"/>
</dbReference>
<dbReference type="SUPFAM" id="SSF109604">
    <property type="entry name" value="HD-domain/PDEase-like"/>
    <property type="match status" value="1"/>
</dbReference>
<sequence>MKKLIKSLKSLDLQPGMILAEDFIVNGVKLLTKDMEISYKAILKITNQFPEEYLEVYCDDNINYESLDAKKEKIEKNLTFLTNITEKIFFKIRENDKIEINDVRNLSDMLLNTKDDFGLILKSIIVSRKVDEYTFRHSVNTAALAVMLGRWLDFSERSLRLLCYSGLLHDVGKSKIKPEILNKKGPLTHKEYKEMKGHAKIGYDIVKKIPYIDNSVSLAVLMHHEREDGSGYPLKLNGGNIHTFGKIIAIVDTFDAMTSNRVYRNKISPLNVLKVIKEESFSKLDPVYCNIFITNLLDYYIGDNVVLSNGKIGRIIKMNINDITCPLVKVDSTFFDLSKNKDITIQDML</sequence>
<reference evidence="2 3" key="1">
    <citation type="submission" date="2016-11" db="EMBL/GenBank/DDBJ databases">
        <authorList>
            <person name="Jaros S."/>
            <person name="Januszkiewicz K."/>
            <person name="Wedrychowicz H."/>
        </authorList>
    </citation>
    <scope>NUCLEOTIDE SEQUENCE [LARGE SCALE GENOMIC DNA]</scope>
    <source>
        <strain evidence="2 3">DSM 21864</strain>
    </source>
</reference>
<dbReference type="SMART" id="SM00471">
    <property type="entry name" value="HDc"/>
    <property type="match status" value="1"/>
</dbReference>
<evidence type="ECO:0000313" key="2">
    <source>
        <dbReference type="EMBL" id="SHJ71293.1"/>
    </source>
</evidence>
<evidence type="ECO:0000313" key="3">
    <source>
        <dbReference type="Proteomes" id="UP000184080"/>
    </source>
</evidence>
<protein>
    <submittedName>
        <fullName evidence="2">HD-GYP domain, c-di-GMP phosphodiesterase class II (Or its inactivated variant)</fullName>
    </submittedName>
</protein>
<accession>A0A1M6LJC8</accession>
<keyword evidence="3" id="KW-1185">Reference proteome</keyword>
<proteinExistence type="predicted"/>
<feature type="domain" description="HD-GYP" evidence="1">
    <location>
        <begin position="112"/>
        <end position="308"/>
    </location>
</feature>
<dbReference type="Gene3D" id="1.10.3210.10">
    <property type="entry name" value="Hypothetical protein af1432"/>
    <property type="match status" value="1"/>
</dbReference>
<dbReference type="PROSITE" id="PS51832">
    <property type="entry name" value="HD_GYP"/>
    <property type="match status" value="1"/>
</dbReference>
<dbReference type="Pfam" id="PF13487">
    <property type="entry name" value="HD_5"/>
    <property type="match status" value="1"/>
</dbReference>
<dbReference type="EMBL" id="FQZO01000007">
    <property type="protein sequence ID" value="SHJ71293.1"/>
    <property type="molecule type" value="Genomic_DNA"/>
</dbReference>